<gene>
    <name evidence="2" type="ORF">MIMGU_mgv11b019968mg</name>
</gene>
<dbReference type="PANTHER" id="PTHR35275">
    <property type="entry name" value="ZCF37"/>
    <property type="match status" value="1"/>
</dbReference>
<name>A0A022RBU1_ERYGU</name>
<keyword evidence="3" id="KW-1185">Reference proteome</keyword>
<dbReference type="EMBL" id="KI630592">
    <property type="protein sequence ID" value="EYU36385.1"/>
    <property type="molecule type" value="Genomic_DNA"/>
</dbReference>
<evidence type="ECO:0000313" key="3">
    <source>
        <dbReference type="Proteomes" id="UP000030748"/>
    </source>
</evidence>
<keyword evidence="1" id="KW-0812">Transmembrane</keyword>
<keyword evidence="1" id="KW-0472">Membrane</keyword>
<evidence type="ECO:0000313" key="2">
    <source>
        <dbReference type="EMBL" id="EYU36385.1"/>
    </source>
</evidence>
<dbReference type="STRING" id="4155.A0A022RBU1"/>
<evidence type="ECO:0008006" key="4">
    <source>
        <dbReference type="Google" id="ProtNLM"/>
    </source>
</evidence>
<keyword evidence="1" id="KW-1133">Transmembrane helix</keyword>
<dbReference type="Proteomes" id="UP000030748">
    <property type="component" value="Unassembled WGS sequence"/>
</dbReference>
<proteinExistence type="predicted"/>
<dbReference type="InterPro" id="IPR045880">
    <property type="entry name" value="ZCF37"/>
</dbReference>
<reference evidence="2 3" key="1">
    <citation type="journal article" date="2013" name="Proc. Natl. Acad. Sci. U.S.A.">
        <title>Fine-scale variation in meiotic recombination in Mimulus inferred from population shotgun sequencing.</title>
        <authorList>
            <person name="Hellsten U."/>
            <person name="Wright K.M."/>
            <person name="Jenkins J."/>
            <person name="Shu S."/>
            <person name="Yuan Y."/>
            <person name="Wessler S.R."/>
            <person name="Schmutz J."/>
            <person name="Willis J.H."/>
            <person name="Rokhsar D.S."/>
        </authorList>
    </citation>
    <scope>NUCLEOTIDE SEQUENCE [LARGE SCALE GENOMIC DNA]</scope>
    <source>
        <strain evidence="3">cv. DUN x IM62</strain>
    </source>
</reference>
<evidence type="ECO:0000256" key="1">
    <source>
        <dbReference type="SAM" id="Phobius"/>
    </source>
</evidence>
<dbReference type="AlphaFoldDB" id="A0A022RBU1"/>
<sequence>MSNHVAYETKKLPWNLSKILLHFFYKSRETKQNKPQTDKIPRITLPNDKIAQMFICGSRSFSHHKKDENYNNQYCTLKRSKRSKSLSNSSKINPYSNRGLDKFSALLSDLDEKKQQIYMQMGSEEISFVQFVYSSDSKHVKPIVVKVRNSKNNHGFLKRTPSNMSNTVTPNPADAADKSFDAVERDREMVTVVSQEQKSTRWKTSFRHDDLRRPNSYCFFAILVLILLFLAIYGRSFAIFCTTMSWYLIPNIVGGSSSSSNGNKRLIFRP</sequence>
<protein>
    <recommendedName>
        <fullName evidence="4">ZCF37</fullName>
    </recommendedName>
</protein>
<feature type="transmembrane region" description="Helical" evidence="1">
    <location>
        <begin position="217"/>
        <end position="249"/>
    </location>
</feature>
<dbReference type="eggNOG" id="ENOG502RZXM">
    <property type="taxonomic scope" value="Eukaryota"/>
</dbReference>
<organism evidence="2 3">
    <name type="scientific">Erythranthe guttata</name>
    <name type="common">Yellow monkey flower</name>
    <name type="synonym">Mimulus guttatus</name>
    <dbReference type="NCBI Taxonomy" id="4155"/>
    <lineage>
        <taxon>Eukaryota</taxon>
        <taxon>Viridiplantae</taxon>
        <taxon>Streptophyta</taxon>
        <taxon>Embryophyta</taxon>
        <taxon>Tracheophyta</taxon>
        <taxon>Spermatophyta</taxon>
        <taxon>Magnoliopsida</taxon>
        <taxon>eudicotyledons</taxon>
        <taxon>Gunneridae</taxon>
        <taxon>Pentapetalae</taxon>
        <taxon>asterids</taxon>
        <taxon>lamiids</taxon>
        <taxon>Lamiales</taxon>
        <taxon>Phrymaceae</taxon>
        <taxon>Erythranthe</taxon>
    </lineage>
</organism>
<dbReference type="PANTHER" id="PTHR35275:SF1">
    <property type="entry name" value="OS07G0585900 PROTEIN"/>
    <property type="match status" value="1"/>
</dbReference>
<accession>A0A022RBU1</accession>